<protein>
    <submittedName>
        <fullName evidence="1">Uncharacterized protein</fullName>
    </submittedName>
</protein>
<sequence>MIDLGSTDFYIDVPSLPRHKFEEYSTKLFDEWEAYVEKFLKIPDYSLSLEVEEGSIKGGAKVAATLYALYIGVGQYGSFMSGIQTIQGQLSSAGDFLVSHAAEPFSDKNVKPRVKKNSGSLGELHRLFLKVQSGKLTTEQAMLQVKFMFGEESESEPDFMSDVKKSFENIPLLAQQLDLPLSAFEQEALVKTSRKMNLPRPLRPKPEPPLGQQFRVEVWRDSKKEKRKVRVIQL</sequence>
<dbReference type="EMBL" id="SPDQ01000015">
    <property type="protein sequence ID" value="TFH79817.1"/>
    <property type="molecule type" value="Genomic_DNA"/>
</dbReference>
<name>A0A4Y8VH66_9PSED</name>
<dbReference type="RefSeq" id="WP_134826824.1">
    <property type="nucleotide sequence ID" value="NZ_SPDQ01000015.1"/>
</dbReference>
<dbReference type="AlphaFoldDB" id="A0A4Y8VH66"/>
<organism evidence="1 2">
    <name type="scientific">Pseudomonas kribbensis</name>
    <dbReference type="NCBI Taxonomy" id="1628086"/>
    <lineage>
        <taxon>Bacteria</taxon>
        <taxon>Pseudomonadati</taxon>
        <taxon>Pseudomonadota</taxon>
        <taxon>Gammaproteobacteria</taxon>
        <taxon>Pseudomonadales</taxon>
        <taxon>Pseudomonadaceae</taxon>
        <taxon>Pseudomonas</taxon>
    </lineage>
</organism>
<comment type="caution">
    <text evidence="1">The sequence shown here is derived from an EMBL/GenBank/DDBJ whole genome shotgun (WGS) entry which is preliminary data.</text>
</comment>
<evidence type="ECO:0000313" key="2">
    <source>
        <dbReference type="Proteomes" id="UP000297555"/>
    </source>
</evidence>
<dbReference type="Proteomes" id="UP000297555">
    <property type="component" value="Unassembled WGS sequence"/>
</dbReference>
<accession>A0A4Y8VH66</accession>
<dbReference type="OrthoDB" id="6881333at2"/>
<evidence type="ECO:0000313" key="1">
    <source>
        <dbReference type="EMBL" id="TFH79817.1"/>
    </source>
</evidence>
<reference evidence="1 2" key="1">
    <citation type="submission" date="2019-03" db="EMBL/GenBank/DDBJ databases">
        <title>Draft genome sequence of humic substances-degrading Pseudomonas kribbensis CHA-19 from forest soil.</title>
        <authorList>
            <person name="Kim D."/>
        </authorList>
    </citation>
    <scope>NUCLEOTIDE SEQUENCE [LARGE SCALE GENOMIC DNA]</scope>
    <source>
        <strain evidence="1 2">CHA-19</strain>
    </source>
</reference>
<proteinExistence type="predicted"/>
<gene>
    <name evidence="1" type="ORF">E4J90_14145</name>
</gene>